<evidence type="ECO:0000256" key="3">
    <source>
        <dbReference type="SAM" id="MobiDB-lite"/>
    </source>
</evidence>
<dbReference type="PANTHER" id="PTHR48025:SF1">
    <property type="entry name" value="RRM DOMAIN-CONTAINING PROTEIN"/>
    <property type="match status" value="1"/>
</dbReference>
<reference evidence="5 6" key="1">
    <citation type="submission" date="2015-05" db="EMBL/GenBank/DDBJ databases">
        <authorList>
            <person name="Wang D.B."/>
            <person name="Wang M."/>
        </authorList>
    </citation>
    <scope>NUCLEOTIDE SEQUENCE [LARGE SCALE GENOMIC DNA]</scope>
    <source>
        <strain evidence="5">VL1</strain>
    </source>
</reference>
<dbReference type="EMBL" id="CVQH01021417">
    <property type="protein sequence ID" value="CRK30393.1"/>
    <property type="molecule type" value="Genomic_DNA"/>
</dbReference>
<feature type="compositionally biased region" description="Basic and acidic residues" evidence="3">
    <location>
        <begin position="373"/>
        <end position="403"/>
    </location>
</feature>
<organism evidence="5 6">
    <name type="scientific">Verticillium longisporum</name>
    <name type="common">Verticillium dahliae var. longisporum</name>
    <dbReference type="NCBI Taxonomy" id="100787"/>
    <lineage>
        <taxon>Eukaryota</taxon>
        <taxon>Fungi</taxon>
        <taxon>Dikarya</taxon>
        <taxon>Ascomycota</taxon>
        <taxon>Pezizomycotina</taxon>
        <taxon>Sordariomycetes</taxon>
        <taxon>Hypocreomycetidae</taxon>
        <taxon>Glomerellales</taxon>
        <taxon>Plectosphaerellaceae</taxon>
        <taxon>Verticillium</taxon>
    </lineage>
</organism>
<dbReference type="GO" id="GO:0003729">
    <property type="term" value="F:mRNA binding"/>
    <property type="evidence" value="ECO:0007669"/>
    <property type="project" value="TreeGrafter"/>
</dbReference>
<evidence type="ECO:0000256" key="2">
    <source>
        <dbReference type="PROSITE-ProRule" id="PRU00176"/>
    </source>
</evidence>
<dbReference type="Gene3D" id="3.30.70.330">
    <property type="match status" value="2"/>
</dbReference>
<proteinExistence type="predicted"/>
<gene>
    <name evidence="5" type="ORF">BN1708_000923</name>
</gene>
<dbReference type="SUPFAM" id="SSF54928">
    <property type="entry name" value="RNA-binding domain, RBD"/>
    <property type="match status" value="2"/>
</dbReference>
<dbReference type="PANTHER" id="PTHR48025">
    <property type="entry name" value="OS02G0815200 PROTEIN"/>
    <property type="match status" value="1"/>
</dbReference>
<dbReference type="Proteomes" id="UP000044602">
    <property type="component" value="Unassembled WGS sequence"/>
</dbReference>
<name>A0A0G4M7W5_VERLO</name>
<dbReference type="GO" id="GO:0005634">
    <property type="term" value="C:nucleus"/>
    <property type="evidence" value="ECO:0007669"/>
    <property type="project" value="TreeGrafter"/>
</dbReference>
<dbReference type="PROSITE" id="PS50102">
    <property type="entry name" value="RRM"/>
    <property type="match status" value="1"/>
</dbReference>
<evidence type="ECO:0000313" key="6">
    <source>
        <dbReference type="Proteomes" id="UP000044602"/>
    </source>
</evidence>
<keyword evidence="1 2" id="KW-0694">RNA-binding</keyword>
<keyword evidence="6" id="KW-1185">Reference proteome</keyword>
<sequence length="447" mass="49140">MTSAANSVQRDVEPGCKTGLYYITIANVCGPPKETWPDNLIKLTLTTTQLPFGTSWHELKDWLRYTCIVEHVEIFNSSTSGWVRVKGEDNFRRALGRLNQCEFGGRCIIADGRNATERIKIKELIGDPSSSAPSIASSHVRGMSVMTSPSYGVAVKPSTNAGPGHHGKWSARTPSTGVPYSPYSSVELPAPYHAETPRTPYYSSSNSTTGYTDAGGGYPYEMEPALGGRVRQPSYDYRAQQYAMYDGPGYGDEGPSAATGEHYSSSVSSAGLLVTEQRKIIVKHLSSSSSEDQLRKLIKASLKVVTADKHQLQHIEFPRDSDGRLRGHIFATFKTPEVACGIVEELNGQLFQRKILEVRLTNEGVIRGLDQQQEQHHHEDWDSNGSRHKDKSKKDKKDADGKSKSSKTSKGRGHGDRYGDRAQGPPIIANGSSRASRSPERARRRAV</sequence>
<dbReference type="AlphaFoldDB" id="A0A0G4M7W5"/>
<feature type="region of interest" description="Disordered" evidence="3">
    <location>
        <begin position="371"/>
        <end position="447"/>
    </location>
</feature>
<dbReference type="CDD" id="cd00590">
    <property type="entry name" value="RRM_SF"/>
    <property type="match status" value="1"/>
</dbReference>
<protein>
    <recommendedName>
        <fullName evidence="4">RRM domain-containing protein</fullName>
    </recommendedName>
</protein>
<evidence type="ECO:0000259" key="4">
    <source>
        <dbReference type="PROSITE" id="PS50102"/>
    </source>
</evidence>
<feature type="domain" description="RRM" evidence="4">
    <location>
        <begin position="278"/>
        <end position="363"/>
    </location>
</feature>
<dbReference type="SMART" id="SM00360">
    <property type="entry name" value="RRM"/>
    <property type="match status" value="2"/>
</dbReference>
<dbReference type="InterPro" id="IPR050502">
    <property type="entry name" value="Euk_RNA-bind_prot"/>
</dbReference>
<dbReference type="STRING" id="100787.A0A0G4M7W5"/>
<evidence type="ECO:0000313" key="5">
    <source>
        <dbReference type="EMBL" id="CRK30393.1"/>
    </source>
</evidence>
<dbReference type="InterPro" id="IPR000504">
    <property type="entry name" value="RRM_dom"/>
</dbReference>
<evidence type="ECO:0000256" key="1">
    <source>
        <dbReference type="ARBA" id="ARBA00022884"/>
    </source>
</evidence>
<dbReference type="InterPro" id="IPR035979">
    <property type="entry name" value="RBD_domain_sf"/>
</dbReference>
<dbReference type="InterPro" id="IPR012677">
    <property type="entry name" value="Nucleotide-bd_a/b_plait_sf"/>
</dbReference>
<accession>A0A0G4M7W5</accession>